<dbReference type="Proteomes" id="UP000310687">
    <property type="component" value="Unassembled WGS sequence"/>
</dbReference>
<organism evidence="2 3">
    <name type="scientific">Aureobasidium pullulans</name>
    <name type="common">Black yeast</name>
    <name type="synonym">Pullularia pullulans</name>
    <dbReference type="NCBI Taxonomy" id="5580"/>
    <lineage>
        <taxon>Eukaryota</taxon>
        <taxon>Fungi</taxon>
        <taxon>Dikarya</taxon>
        <taxon>Ascomycota</taxon>
        <taxon>Pezizomycotina</taxon>
        <taxon>Dothideomycetes</taxon>
        <taxon>Dothideomycetidae</taxon>
        <taxon>Dothideales</taxon>
        <taxon>Saccotheciaceae</taxon>
        <taxon>Aureobasidium</taxon>
    </lineage>
</organism>
<dbReference type="EMBL" id="QZAL01000257">
    <property type="protein sequence ID" value="THW32175.1"/>
    <property type="molecule type" value="Genomic_DNA"/>
</dbReference>
<dbReference type="InterPro" id="IPR038883">
    <property type="entry name" value="AN11006-like"/>
</dbReference>
<gene>
    <name evidence="2" type="ORF">D6D22_09753</name>
</gene>
<protein>
    <recommendedName>
        <fullName evidence="4">F-box domain-containing protein</fullName>
    </recommendedName>
</protein>
<feature type="compositionally biased region" description="Acidic residues" evidence="1">
    <location>
        <begin position="433"/>
        <end position="446"/>
    </location>
</feature>
<evidence type="ECO:0000313" key="2">
    <source>
        <dbReference type="EMBL" id="THW32175.1"/>
    </source>
</evidence>
<evidence type="ECO:0000256" key="1">
    <source>
        <dbReference type="SAM" id="MobiDB-lite"/>
    </source>
</evidence>
<feature type="compositionally biased region" description="Basic and acidic residues" evidence="1">
    <location>
        <begin position="33"/>
        <end position="49"/>
    </location>
</feature>
<feature type="compositionally biased region" description="Basic and acidic residues" evidence="1">
    <location>
        <begin position="411"/>
        <end position="432"/>
    </location>
</feature>
<evidence type="ECO:0008006" key="4">
    <source>
        <dbReference type="Google" id="ProtNLM"/>
    </source>
</evidence>
<comment type="caution">
    <text evidence="2">The sequence shown here is derived from an EMBL/GenBank/DDBJ whole genome shotgun (WGS) entry which is preliminary data.</text>
</comment>
<name>A0A4S8X407_AURPU</name>
<accession>A0A4S8X407</accession>
<dbReference type="PANTHER" id="PTHR42085">
    <property type="entry name" value="F-BOX DOMAIN-CONTAINING PROTEIN"/>
    <property type="match status" value="1"/>
</dbReference>
<feature type="region of interest" description="Disordered" evidence="1">
    <location>
        <begin position="377"/>
        <end position="470"/>
    </location>
</feature>
<sequence>MQQPKTPNHDKQFTSGQLKRIETAILEENIRVAAEQREKECERDRQREGDGEESEHEEEIRPGWVPLHIDPMRISALLSMQDIKRHPRSYKIPRGQYFPFLDLPTEIRNMIYENLLVVGKVFPYPKMDDQRCDDMDKYDHPELQLLRVNKQIFEESAPIFFSKNKFVLAYGKRDRWPHAWPLWDLPNRNRPEQYDLPVSAMVFKHLKQLNISFDSRDVEITPNLISSWRAEEIKRSPGFGDLPEREQWVRFNEQYEYARYEFWVQRNELLHYLKLDLLEVDLTDCYSSLSFQRAAGDVWPFIAISNQDNPPKHIIVYGLKGRQEGWMYRMGHKRHRRLNPTAYLNMYAVIDESPEETYGHPSRIDWDSLDRDSEFYSDGSHPPVFYASEPGDFDDDTGHSDTDTEDSGNGSRDHDSHMWESDDDIREPRLDTEESDSDTGESDSDTEPPRRFRPRRVYPGQTAETAITID</sequence>
<dbReference type="PANTHER" id="PTHR42085:SF8">
    <property type="entry name" value="F-BOX DOMAIN-CONTAINING PROTEIN"/>
    <property type="match status" value="1"/>
</dbReference>
<evidence type="ECO:0000313" key="3">
    <source>
        <dbReference type="Proteomes" id="UP000310687"/>
    </source>
</evidence>
<reference evidence="2 3" key="1">
    <citation type="submission" date="2018-10" db="EMBL/GenBank/DDBJ databases">
        <title>Fifty Aureobasidium pullulans genomes reveal a recombining polyextremotolerant generalist.</title>
        <authorList>
            <person name="Gostincar C."/>
            <person name="Turk M."/>
            <person name="Zajc J."/>
            <person name="Gunde-Cimerman N."/>
        </authorList>
    </citation>
    <scope>NUCLEOTIDE SEQUENCE [LARGE SCALE GENOMIC DNA]</scope>
    <source>
        <strain evidence="2 3">EXF-11013</strain>
    </source>
</reference>
<dbReference type="AlphaFoldDB" id="A0A4S8X407"/>
<proteinExistence type="predicted"/>
<feature type="region of interest" description="Disordered" evidence="1">
    <location>
        <begin position="33"/>
        <end position="59"/>
    </location>
</feature>